<dbReference type="AlphaFoldDB" id="A0A4S8MW65"/>
<evidence type="ECO:0000256" key="2">
    <source>
        <dbReference type="ARBA" id="ARBA00048655"/>
    </source>
</evidence>
<dbReference type="PANTHER" id="PTHR12149">
    <property type="entry name" value="FRUCTOSAMINE 3 KINASE-RELATED PROTEIN"/>
    <property type="match status" value="1"/>
</dbReference>
<sequence length="297" mass="33408">MAWSIPQVLLDQLRQIEKSSDFTVSGSTVRSSSGRAYFVKLGTSRDREQYAGEAESLRSIDAAAPKLAPKLYASGVSEDGKPYFISEFKEMGAYLHDEAAVALAKRMATELHKYQSPNHKFGFSIPTYCGATRLENGWYDTWQECFSTLIGNLLRQFRRQGGSGYEEICTKGEQIRERVIPKLLGPLDIHPALLHGDLWSGNVGVERSTGNPVIYDPSSYYGHNEADLAIARIFGGFPPSFYEAYHQNFPKAEPVDQYELRAELYELFHYLNHTVLFGGSYGRTALRIIDRLLDAKL</sequence>
<dbReference type="OrthoDB" id="5772781at2759"/>
<evidence type="ECO:0000256" key="3">
    <source>
        <dbReference type="PIRNR" id="PIRNR006221"/>
    </source>
</evidence>
<gene>
    <name evidence="4" type="ORF">K435DRAFT_959634</name>
</gene>
<comment type="catalytic activity">
    <reaction evidence="2">
        <text>N(6)-D-ribulosyl-L-lysyl-[protein] + ATP = N(6)-(3-O-phospho-D-ribulosyl)-L-lysyl-[protein] + ADP + H(+)</text>
        <dbReference type="Rhea" id="RHEA:48432"/>
        <dbReference type="Rhea" id="RHEA-COMP:12103"/>
        <dbReference type="Rhea" id="RHEA-COMP:12104"/>
        <dbReference type="ChEBI" id="CHEBI:15378"/>
        <dbReference type="ChEBI" id="CHEBI:30616"/>
        <dbReference type="ChEBI" id="CHEBI:90418"/>
        <dbReference type="ChEBI" id="CHEBI:90420"/>
        <dbReference type="ChEBI" id="CHEBI:456216"/>
        <dbReference type="EC" id="2.7.1.172"/>
    </reaction>
    <physiologicalReaction direction="left-to-right" evidence="2">
        <dbReference type="Rhea" id="RHEA:48433"/>
    </physiologicalReaction>
</comment>
<dbReference type="InterPro" id="IPR016477">
    <property type="entry name" value="Fructo-/Ketosamine-3-kinase"/>
</dbReference>
<keyword evidence="5" id="KW-1185">Reference proteome</keyword>
<protein>
    <recommendedName>
        <fullName evidence="1">protein-ribulosamine 3-kinase</fullName>
        <ecNumber evidence="1">2.7.1.172</ecNumber>
    </recommendedName>
</protein>
<dbReference type="EMBL" id="ML179037">
    <property type="protein sequence ID" value="THV07557.1"/>
    <property type="molecule type" value="Genomic_DNA"/>
</dbReference>
<proteinExistence type="inferred from homology"/>
<dbReference type="PIRSF" id="PIRSF006221">
    <property type="entry name" value="Ketosamine-3-kinase"/>
    <property type="match status" value="1"/>
</dbReference>
<evidence type="ECO:0000256" key="1">
    <source>
        <dbReference type="ARBA" id="ARBA00011961"/>
    </source>
</evidence>
<dbReference type="Proteomes" id="UP000297245">
    <property type="component" value="Unassembled WGS sequence"/>
</dbReference>
<reference evidence="4 5" key="1">
    <citation type="journal article" date="2019" name="Nat. Ecol. Evol.">
        <title>Megaphylogeny resolves global patterns of mushroom evolution.</title>
        <authorList>
            <person name="Varga T."/>
            <person name="Krizsan K."/>
            <person name="Foldi C."/>
            <person name="Dima B."/>
            <person name="Sanchez-Garcia M."/>
            <person name="Sanchez-Ramirez S."/>
            <person name="Szollosi G.J."/>
            <person name="Szarkandi J.G."/>
            <person name="Papp V."/>
            <person name="Albert L."/>
            <person name="Andreopoulos W."/>
            <person name="Angelini C."/>
            <person name="Antonin V."/>
            <person name="Barry K.W."/>
            <person name="Bougher N.L."/>
            <person name="Buchanan P."/>
            <person name="Buyck B."/>
            <person name="Bense V."/>
            <person name="Catcheside P."/>
            <person name="Chovatia M."/>
            <person name="Cooper J."/>
            <person name="Damon W."/>
            <person name="Desjardin D."/>
            <person name="Finy P."/>
            <person name="Geml J."/>
            <person name="Haridas S."/>
            <person name="Hughes K."/>
            <person name="Justo A."/>
            <person name="Karasinski D."/>
            <person name="Kautmanova I."/>
            <person name="Kiss B."/>
            <person name="Kocsube S."/>
            <person name="Kotiranta H."/>
            <person name="LaButti K.M."/>
            <person name="Lechner B.E."/>
            <person name="Liimatainen K."/>
            <person name="Lipzen A."/>
            <person name="Lukacs Z."/>
            <person name="Mihaltcheva S."/>
            <person name="Morgado L.N."/>
            <person name="Niskanen T."/>
            <person name="Noordeloos M.E."/>
            <person name="Ohm R.A."/>
            <person name="Ortiz-Santana B."/>
            <person name="Ovrebo C."/>
            <person name="Racz N."/>
            <person name="Riley R."/>
            <person name="Savchenko A."/>
            <person name="Shiryaev A."/>
            <person name="Soop K."/>
            <person name="Spirin V."/>
            <person name="Szebenyi C."/>
            <person name="Tomsovsky M."/>
            <person name="Tulloss R.E."/>
            <person name="Uehling J."/>
            <person name="Grigoriev I.V."/>
            <person name="Vagvolgyi C."/>
            <person name="Papp T."/>
            <person name="Martin F.M."/>
            <person name="Miettinen O."/>
            <person name="Hibbett D.S."/>
            <person name="Nagy L.G."/>
        </authorList>
    </citation>
    <scope>NUCLEOTIDE SEQUENCE [LARGE SCALE GENOMIC DNA]</scope>
    <source>
        <strain evidence="4 5">CBS 962.96</strain>
    </source>
</reference>
<comment type="similarity">
    <text evidence="3">Belongs to the fructosamine kinase family.</text>
</comment>
<dbReference type="EC" id="2.7.1.172" evidence="1"/>
<dbReference type="Pfam" id="PF03881">
    <property type="entry name" value="Fructosamin_kin"/>
    <property type="match status" value="1"/>
</dbReference>
<dbReference type="Gene3D" id="3.90.1200.10">
    <property type="match status" value="1"/>
</dbReference>
<dbReference type="PANTHER" id="PTHR12149:SF8">
    <property type="entry name" value="PROTEIN-RIBULOSAMINE 3-KINASE"/>
    <property type="match status" value="1"/>
</dbReference>
<evidence type="ECO:0000313" key="4">
    <source>
        <dbReference type="EMBL" id="THV07557.1"/>
    </source>
</evidence>
<accession>A0A4S8MW65</accession>
<dbReference type="InterPro" id="IPR011009">
    <property type="entry name" value="Kinase-like_dom_sf"/>
</dbReference>
<keyword evidence="3 4" id="KW-0418">Kinase</keyword>
<organism evidence="4 5">
    <name type="scientific">Dendrothele bispora (strain CBS 962.96)</name>
    <dbReference type="NCBI Taxonomy" id="1314807"/>
    <lineage>
        <taxon>Eukaryota</taxon>
        <taxon>Fungi</taxon>
        <taxon>Dikarya</taxon>
        <taxon>Basidiomycota</taxon>
        <taxon>Agaricomycotina</taxon>
        <taxon>Agaricomycetes</taxon>
        <taxon>Agaricomycetidae</taxon>
        <taxon>Agaricales</taxon>
        <taxon>Agaricales incertae sedis</taxon>
        <taxon>Dendrothele</taxon>
    </lineage>
</organism>
<dbReference type="SUPFAM" id="SSF56112">
    <property type="entry name" value="Protein kinase-like (PK-like)"/>
    <property type="match status" value="1"/>
</dbReference>
<evidence type="ECO:0000313" key="5">
    <source>
        <dbReference type="Proteomes" id="UP000297245"/>
    </source>
</evidence>
<keyword evidence="3" id="KW-0808">Transferase</keyword>
<dbReference type="GO" id="GO:0016301">
    <property type="term" value="F:kinase activity"/>
    <property type="evidence" value="ECO:0007669"/>
    <property type="project" value="UniProtKB-UniRule"/>
</dbReference>
<name>A0A4S8MW65_DENBC</name>
<dbReference type="GO" id="GO:0102193">
    <property type="term" value="F:protein-ribulosamine 3-kinase activity"/>
    <property type="evidence" value="ECO:0007669"/>
    <property type="project" value="UniProtKB-EC"/>
</dbReference>